<proteinExistence type="predicted"/>
<organism evidence="2">
    <name type="scientific">marine metagenome</name>
    <dbReference type="NCBI Taxonomy" id="408172"/>
    <lineage>
        <taxon>unclassified sequences</taxon>
        <taxon>metagenomes</taxon>
        <taxon>ecological metagenomes</taxon>
    </lineage>
</organism>
<keyword evidence="1" id="KW-1133">Transmembrane helix</keyword>
<dbReference type="AlphaFoldDB" id="A0A381P1R0"/>
<accession>A0A381P1R0</accession>
<evidence type="ECO:0000256" key="1">
    <source>
        <dbReference type="SAM" id="Phobius"/>
    </source>
</evidence>
<protein>
    <submittedName>
        <fullName evidence="2">Uncharacterized protein</fullName>
    </submittedName>
</protein>
<sequence>MLVVELPFPPLDGSIPTPVFVSWSLMVLVLGAVGYGAIRRFSPVVTQPATDTTRSSIGLRYGSGLPDRPTVRLLLARRSQIPPSGDLEFAVDRPWSPGARLGVWFQPPRRVVTGRRAHIRWWHRLRSLVLLTVFVVVAGVATATTIGLVVFLSGFLLEQAIG</sequence>
<keyword evidence="1" id="KW-0812">Transmembrane</keyword>
<evidence type="ECO:0000313" key="2">
    <source>
        <dbReference type="EMBL" id="SUZ60437.1"/>
    </source>
</evidence>
<feature type="transmembrane region" description="Helical" evidence="1">
    <location>
        <begin position="20"/>
        <end position="38"/>
    </location>
</feature>
<keyword evidence="1" id="KW-0472">Membrane</keyword>
<name>A0A381P1R0_9ZZZZ</name>
<feature type="transmembrane region" description="Helical" evidence="1">
    <location>
        <begin position="128"/>
        <end position="157"/>
    </location>
</feature>
<gene>
    <name evidence="2" type="ORF">METZ01_LOCUS13291</name>
</gene>
<dbReference type="EMBL" id="UINC01000743">
    <property type="protein sequence ID" value="SUZ60437.1"/>
    <property type="molecule type" value="Genomic_DNA"/>
</dbReference>
<reference evidence="2" key="1">
    <citation type="submission" date="2018-05" db="EMBL/GenBank/DDBJ databases">
        <authorList>
            <person name="Lanie J.A."/>
            <person name="Ng W.-L."/>
            <person name="Kazmierczak K.M."/>
            <person name="Andrzejewski T.M."/>
            <person name="Davidsen T.M."/>
            <person name="Wayne K.J."/>
            <person name="Tettelin H."/>
            <person name="Glass J.I."/>
            <person name="Rusch D."/>
            <person name="Podicherti R."/>
            <person name="Tsui H.-C.T."/>
            <person name="Winkler M.E."/>
        </authorList>
    </citation>
    <scope>NUCLEOTIDE SEQUENCE</scope>
</reference>